<feature type="region of interest" description="Disordered" evidence="1">
    <location>
        <begin position="1"/>
        <end position="28"/>
    </location>
</feature>
<dbReference type="PANTHER" id="PTHR42345:SF2">
    <property type="entry name" value="HELICASE-LIKE PROTEIN"/>
    <property type="match status" value="1"/>
</dbReference>
<name>A0A6A5XVG7_9PLEO</name>
<dbReference type="EMBL" id="ML978068">
    <property type="protein sequence ID" value="KAF2017305.1"/>
    <property type="molecule type" value="Genomic_DNA"/>
</dbReference>
<dbReference type="PANTHER" id="PTHR42345">
    <property type="entry name" value="TPR_REGION DOMAIN-CONTAINING PROTEIN"/>
    <property type="match status" value="1"/>
</dbReference>
<evidence type="ECO:0000313" key="3">
    <source>
        <dbReference type="Proteomes" id="UP000799778"/>
    </source>
</evidence>
<gene>
    <name evidence="2" type="ORF">BU24DRAFT_432062</name>
</gene>
<accession>A0A6A5XVG7</accession>
<evidence type="ECO:0000256" key="1">
    <source>
        <dbReference type="SAM" id="MobiDB-lite"/>
    </source>
</evidence>
<protein>
    <submittedName>
        <fullName evidence="2">Uncharacterized protein</fullName>
    </submittedName>
</protein>
<sequence>MPLRKRLNPRTEEEEASADKPTMRRSGSRRQRILDFFRSRMHKKSEEGAVVDKQETKGELLTEDHIHSLFSGAPHFAIYNADSGPIPAVSFPWDFELTTRDVSDCFQFAQPAYSACTLRKHLPYLLQSQDRENRYDGYDVGVAEIPSMPSAQGLEPGSIGFVHFMELPTSDNLVTDLQQSQSSNGFLESIRNKEQMQTTPEKLGIRKVDMGHVYDRLAEFGDLVEAFQDSPERITILNNQSSGDLYANLFGKFLMPPSYDSSADDPTGMKVQINTLLKVLRQSGAWYDFSLVEWRIRLGQILWSDDEAIEEMHPETLWTEREILLLQLTLACELLLRLDAITSMEAEEVIAKMHVHKEDYEGFLELKTRKTDWDLVLARRFLDNITVMRDVDVKIPKARTLLSMLSKDGPQDAPKADIVFLPRHQERQLSGLIHFAETVQWPGVDLIVKELSDKLGIHNDTETEQPQASTQGKVFEPTTPSSISIYGTPLATPRSGHGMQDSYFGHLTRPQLDRNITARSLTVPLSSNLLAHPTTSAMNTTNVGGWLSRSFLTGLVLPGEPIAHFLMSTLLENDKLAIAALGDSANLYGGFVYADKSWWSKSSVVARVLGSLENAKDCMGWIFVPVLPADLADGWYAVTSDQVHLEQPPRIRAEGDMLAEESALIPAHVEGKVKPGDLALPQHSSVPPVPSVQFVKWMLTSIATEPLDNDTASAPPPESDTNIASLEFASPARKSTYTLTLTHDVQFVTSFPCTSPSMSTLPSMPQILKRSLTLSRSSSKRSIHNTSGGSNRLPRVPASRRNSHGFEPLLSHPPDSPSLTPTRAYSPIPDDQEPQQGTPAPPRTTPMSAHPLHISYAYQVVPVADVIEPAFTLPFKINKYTSPFPSNLNTPSSENHVDVKDDDGNSILVLDARSSKDLELLARAWCAQQGLHAIIGRTERTCLACCIREARGLGIRIVIRV</sequence>
<organism evidence="2 3">
    <name type="scientific">Aaosphaeria arxii CBS 175.79</name>
    <dbReference type="NCBI Taxonomy" id="1450172"/>
    <lineage>
        <taxon>Eukaryota</taxon>
        <taxon>Fungi</taxon>
        <taxon>Dikarya</taxon>
        <taxon>Ascomycota</taxon>
        <taxon>Pezizomycotina</taxon>
        <taxon>Dothideomycetes</taxon>
        <taxon>Pleosporomycetidae</taxon>
        <taxon>Pleosporales</taxon>
        <taxon>Pleosporales incertae sedis</taxon>
        <taxon>Aaosphaeria</taxon>
    </lineage>
</organism>
<keyword evidence="3" id="KW-1185">Reference proteome</keyword>
<dbReference type="RefSeq" id="XP_033385644.1">
    <property type="nucleotide sequence ID" value="XM_033529904.1"/>
</dbReference>
<dbReference type="AlphaFoldDB" id="A0A6A5XVG7"/>
<feature type="region of interest" description="Disordered" evidence="1">
    <location>
        <begin position="772"/>
        <end position="848"/>
    </location>
</feature>
<dbReference type="OrthoDB" id="5420387at2759"/>
<proteinExistence type="predicted"/>
<reference evidence="2" key="1">
    <citation type="journal article" date="2020" name="Stud. Mycol.">
        <title>101 Dothideomycetes genomes: a test case for predicting lifestyles and emergence of pathogens.</title>
        <authorList>
            <person name="Haridas S."/>
            <person name="Albert R."/>
            <person name="Binder M."/>
            <person name="Bloem J."/>
            <person name="Labutti K."/>
            <person name="Salamov A."/>
            <person name="Andreopoulos B."/>
            <person name="Baker S."/>
            <person name="Barry K."/>
            <person name="Bills G."/>
            <person name="Bluhm B."/>
            <person name="Cannon C."/>
            <person name="Castanera R."/>
            <person name="Culley D."/>
            <person name="Daum C."/>
            <person name="Ezra D."/>
            <person name="Gonzalez J."/>
            <person name="Henrissat B."/>
            <person name="Kuo A."/>
            <person name="Liang C."/>
            <person name="Lipzen A."/>
            <person name="Lutzoni F."/>
            <person name="Magnuson J."/>
            <person name="Mondo S."/>
            <person name="Nolan M."/>
            <person name="Ohm R."/>
            <person name="Pangilinan J."/>
            <person name="Park H.-J."/>
            <person name="Ramirez L."/>
            <person name="Alfaro M."/>
            <person name="Sun H."/>
            <person name="Tritt A."/>
            <person name="Yoshinaga Y."/>
            <person name="Zwiers L.-H."/>
            <person name="Turgeon B."/>
            <person name="Goodwin S."/>
            <person name="Spatafora J."/>
            <person name="Crous P."/>
            <person name="Grigoriev I."/>
        </authorList>
    </citation>
    <scope>NUCLEOTIDE SEQUENCE</scope>
    <source>
        <strain evidence="2">CBS 175.79</strain>
    </source>
</reference>
<dbReference type="Proteomes" id="UP000799778">
    <property type="component" value="Unassembled WGS sequence"/>
</dbReference>
<evidence type="ECO:0000313" key="2">
    <source>
        <dbReference type="EMBL" id="KAF2017305.1"/>
    </source>
</evidence>
<dbReference type="GeneID" id="54287301"/>
<feature type="compositionally biased region" description="Low complexity" evidence="1">
    <location>
        <begin position="808"/>
        <end position="821"/>
    </location>
</feature>